<proteinExistence type="predicted"/>
<name>A0ABT0HIM9_9BACT</name>
<sequence>MKMIHFSINLPSFFLGSLTVIGILLLTNFTSDPNKQPDPNGTDNRRFQAVSSERESIILDTKTGRFVVMPSYLGKPRWINADFEEIRANGKK</sequence>
<dbReference type="Proteomes" id="UP001202180">
    <property type="component" value="Unassembled WGS sequence"/>
</dbReference>
<dbReference type="EMBL" id="JALPRF010000001">
    <property type="protein sequence ID" value="MCK8491737.1"/>
    <property type="molecule type" value="Genomic_DNA"/>
</dbReference>
<gene>
    <name evidence="1" type="ORF">M0L20_07725</name>
</gene>
<evidence type="ECO:0008006" key="3">
    <source>
        <dbReference type="Google" id="ProtNLM"/>
    </source>
</evidence>
<keyword evidence="2" id="KW-1185">Reference proteome</keyword>
<organism evidence="1 2">
    <name type="scientific">Spirosoma liriopis</name>
    <dbReference type="NCBI Taxonomy" id="2937440"/>
    <lineage>
        <taxon>Bacteria</taxon>
        <taxon>Pseudomonadati</taxon>
        <taxon>Bacteroidota</taxon>
        <taxon>Cytophagia</taxon>
        <taxon>Cytophagales</taxon>
        <taxon>Cytophagaceae</taxon>
        <taxon>Spirosoma</taxon>
    </lineage>
</organism>
<protein>
    <recommendedName>
        <fullName evidence="3">WG repeat-containing protein</fullName>
    </recommendedName>
</protein>
<reference evidence="1 2" key="1">
    <citation type="submission" date="2022-04" db="EMBL/GenBank/DDBJ databases">
        <title>Spirosoma sp. strain RP8 genome sequencing and assembly.</title>
        <authorList>
            <person name="Jung Y."/>
        </authorList>
    </citation>
    <scope>NUCLEOTIDE SEQUENCE [LARGE SCALE GENOMIC DNA]</scope>
    <source>
        <strain evidence="1 2">RP8</strain>
    </source>
</reference>
<comment type="caution">
    <text evidence="1">The sequence shown here is derived from an EMBL/GenBank/DDBJ whole genome shotgun (WGS) entry which is preliminary data.</text>
</comment>
<evidence type="ECO:0000313" key="2">
    <source>
        <dbReference type="Proteomes" id="UP001202180"/>
    </source>
</evidence>
<dbReference type="RefSeq" id="WP_248476352.1">
    <property type="nucleotide sequence ID" value="NZ_JALPRF010000001.1"/>
</dbReference>
<accession>A0ABT0HIM9</accession>
<evidence type="ECO:0000313" key="1">
    <source>
        <dbReference type="EMBL" id="MCK8491737.1"/>
    </source>
</evidence>